<feature type="compositionally biased region" description="Basic and acidic residues" evidence="1">
    <location>
        <begin position="198"/>
        <end position="211"/>
    </location>
</feature>
<name>A0A8K0GWP2_9ROSA</name>
<dbReference type="Pfam" id="PF15251">
    <property type="entry name" value="TAPR1-like"/>
    <property type="match status" value="1"/>
</dbReference>
<accession>A0A8K0GWP2</accession>
<feature type="compositionally biased region" description="Polar residues" evidence="1">
    <location>
        <begin position="161"/>
        <end position="180"/>
    </location>
</feature>
<dbReference type="InterPro" id="IPR029196">
    <property type="entry name" value="HAPSTR1-like"/>
</dbReference>
<sequence>MAKKRKSDATRLDEVDRTMYTTFCSAANSLSQLYAQAMSHQRLSFQAGERHALEKLYHWILRQQEEGSRVATVDIVSYLQNELEYGNEEPPMSPRLPFQQQHSHLTNLGPTVTSNVNAPAATVGQGVRWGGHSDQQGKNSVFSNALSSPVRRSLHQAAQGGYNTNNFMSSGNGPRNNETNCPPHHQNRDTNSPANDSMDMHADSPSHEFPY</sequence>
<gene>
    <name evidence="2" type="ORF">FNV43_RR18772</name>
</gene>
<comment type="caution">
    <text evidence="2">The sequence shown here is derived from an EMBL/GenBank/DDBJ whole genome shotgun (WGS) entry which is preliminary data.</text>
</comment>
<dbReference type="AlphaFoldDB" id="A0A8K0GWP2"/>
<keyword evidence="3" id="KW-1185">Reference proteome</keyword>
<dbReference type="Proteomes" id="UP000796880">
    <property type="component" value="Unassembled WGS sequence"/>
</dbReference>
<dbReference type="PANTHER" id="PTHR33675">
    <property type="entry name" value="NUCLEAR RECEPTOR FAMILY 2 GROUP C PROTEIN"/>
    <property type="match status" value="1"/>
</dbReference>
<reference evidence="2" key="1">
    <citation type="submission" date="2020-03" db="EMBL/GenBank/DDBJ databases">
        <title>A high-quality chromosome-level genome assembly of a woody plant with both climbing and erect habits, Rhamnella rubrinervis.</title>
        <authorList>
            <person name="Lu Z."/>
            <person name="Yang Y."/>
            <person name="Zhu X."/>
            <person name="Sun Y."/>
        </authorList>
    </citation>
    <scope>NUCLEOTIDE SEQUENCE</scope>
    <source>
        <strain evidence="2">BYM</strain>
        <tissue evidence="2">Leaf</tissue>
    </source>
</reference>
<organism evidence="2 3">
    <name type="scientific">Rhamnella rubrinervis</name>
    <dbReference type="NCBI Taxonomy" id="2594499"/>
    <lineage>
        <taxon>Eukaryota</taxon>
        <taxon>Viridiplantae</taxon>
        <taxon>Streptophyta</taxon>
        <taxon>Embryophyta</taxon>
        <taxon>Tracheophyta</taxon>
        <taxon>Spermatophyta</taxon>
        <taxon>Magnoliopsida</taxon>
        <taxon>eudicotyledons</taxon>
        <taxon>Gunneridae</taxon>
        <taxon>Pentapetalae</taxon>
        <taxon>rosids</taxon>
        <taxon>fabids</taxon>
        <taxon>Rosales</taxon>
        <taxon>Rhamnaceae</taxon>
        <taxon>rhamnoid group</taxon>
        <taxon>Rhamneae</taxon>
        <taxon>Rhamnella</taxon>
    </lineage>
</organism>
<dbReference type="PIRSF" id="PIRSF009193">
    <property type="entry name" value="UCP009193"/>
    <property type="match status" value="1"/>
</dbReference>
<dbReference type="InterPro" id="IPR016549">
    <property type="entry name" value="UCP009193"/>
</dbReference>
<dbReference type="EMBL" id="VOIH02000008">
    <property type="protein sequence ID" value="KAF3440488.1"/>
    <property type="molecule type" value="Genomic_DNA"/>
</dbReference>
<proteinExistence type="predicted"/>
<evidence type="ECO:0000313" key="3">
    <source>
        <dbReference type="Proteomes" id="UP000796880"/>
    </source>
</evidence>
<dbReference type="OrthoDB" id="755598at2759"/>
<evidence type="ECO:0008006" key="4">
    <source>
        <dbReference type="Google" id="ProtNLM"/>
    </source>
</evidence>
<feature type="region of interest" description="Disordered" evidence="1">
    <location>
        <begin position="160"/>
        <end position="211"/>
    </location>
</feature>
<protein>
    <recommendedName>
        <fullName evidence="4">Holocarboxylase synthetase</fullName>
    </recommendedName>
</protein>
<evidence type="ECO:0000313" key="2">
    <source>
        <dbReference type="EMBL" id="KAF3440488.1"/>
    </source>
</evidence>
<dbReference type="PANTHER" id="PTHR33675:SF1">
    <property type="entry name" value="HOLOCARBOXYLASE SYNTHETASE"/>
    <property type="match status" value="1"/>
</dbReference>
<evidence type="ECO:0000256" key="1">
    <source>
        <dbReference type="SAM" id="MobiDB-lite"/>
    </source>
</evidence>